<reference evidence="1 2" key="1">
    <citation type="journal article" date="2023" name="Plants (Basel)">
        <title>Bridging the Gap: Combining Genomics and Transcriptomics Approaches to Understand Stylosanthes scabra, an Orphan Legume from the Brazilian Caatinga.</title>
        <authorList>
            <person name="Ferreira-Neto J.R.C."/>
            <person name="da Silva M.D."/>
            <person name="Binneck E."/>
            <person name="de Melo N.F."/>
            <person name="da Silva R.H."/>
            <person name="de Melo A.L.T.M."/>
            <person name="Pandolfi V."/>
            <person name="Bustamante F.O."/>
            <person name="Brasileiro-Vidal A.C."/>
            <person name="Benko-Iseppon A.M."/>
        </authorList>
    </citation>
    <scope>NUCLEOTIDE SEQUENCE [LARGE SCALE GENOMIC DNA]</scope>
    <source>
        <tissue evidence="1">Leaves</tissue>
    </source>
</reference>
<proteinExistence type="predicted"/>
<accession>A0ABU6WLE0</accession>
<evidence type="ECO:0000313" key="2">
    <source>
        <dbReference type="Proteomes" id="UP001341840"/>
    </source>
</evidence>
<keyword evidence="2" id="KW-1185">Reference proteome</keyword>
<evidence type="ECO:0000313" key="1">
    <source>
        <dbReference type="EMBL" id="MED6186677.1"/>
    </source>
</evidence>
<gene>
    <name evidence="1" type="ORF">PIB30_069047</name>
</gene>
<sequence>MQHTHDVMFQCYQQTLAQVPVIELYINFEVVVEVQDDPELDIKRQTVLQENLSDTEDKFEANYEVGEED</sequence>
<dbReference type="EMBL" id="JASCZI010181993">
    <property type="protein sequence ID" value="MED6186677.1"/>
    <property type="molecule type" value="Genomic_DNA"/>
</dbReference>
<protein>
    <submittedName>
        <fullName evidence="1">Uncharacterized protein</fullName>
    </submittedName>
</protein>
<dbReference type="Proteomes" id="UP001341840">
    <property type="component" value="Unassembled WGS sequence"/>
</dbReference>
<name>A0ABU6WLE0_9FABA</name>
<comment type="caution">
    <text evidence="1">The sequence shown here is derived from an EMBL/GenBank/DDBJ whole genome shotgun (WGS) entry which is preliminary data.</text>
</comment>
<organism evidence="1 2">
    <name type="scientific">Stylosanthes scabra</name>
    <dbReference type="NCBI Taxonomy" id="79078"/>
    <lineage>
        <taxon>Eukaryota</taxon>
        <taxon>Viridiplantae</taxon>
        <taxon>Streptophyta</taxon>
        <taxon>Embryophyta</taxon>
        <taxon>Tracheophyta</taxon>
        <taxon>Spermatophyta</taxon>
        <taxon>Magnoliopsida</taxon>
        <taxon>eudicotyledons</taxon>
        <taxon>Gunneridae</taxon>
        <taxon>Pentapetalae</taxon>
        <taxon>rosids</taxon>
        <taxon>fabids</taxon>
        <taxon>Fabales</taxon>
        <taxon>Fabaceae</taxon>
        <taxon>Papilionoideae</taxon>
        <taxon>50 kb inversion clade</taxon>
        <taxon>dalbergioids sensu lato</taxon>
        <taxon>Dalbergieae</taxon>
        <taxon>Pterocarpus clade</taxon>
        <taxon>Stylosanthes</taxon>
    </lineage>
</organism>